<dbReference type="GO" id="GO:0045259">
    <property type="term" value="C:proton-transporting ATP synthase complex"/>
    <property type="evidence" value="ECO:0007669"/>
    <property type="project" value="UniProtKB-KW"/>
</dbReference>
<keyword evidence="13" id="KW-0496">Mitochondrion</keyword>
<protein>
    <recommendedName>
        <fullName evidence="11">ATP synthase subunit a</fullName>
    </recommendedName>
</protein>
<evidence type="ECO:0000313" key="13">
    <source>
        <dbReference type="EMBL" id="ALB78235.1"/>
    </source>
</evidence>
<dbReference type="InterPro" id="IPR000568">
    <property type="entry name" value="ATP_synth_F0_asu"/>
</dbReference>
<feature type="transmembrane region" description="Helical" evidence="12">
    <location>
        <begin position="150"/>
        <end position="168"/>
    </location>
</feature>
<reference evidence="13" key="1">
    <citation type="journal article" date="2016" name="Zookeys">
        <title>The mitochondrial genome of the land snail Cernuella virgata (Da Costa, 1778): the first complete sequence in the family Hygromiidae (Pulmonata, Stylommatophora).</title>
        <authorList>
            <person name="Lin J.H."/>
            <person name="Zhou W.C."/>
            <person name="Ding H.L."/>
            <person name="Wang P."/>
            <person name="Ai H.M."/>
        </authorList>
    </citation>
    <scope>NUCLEOTIDE SEQUENCE</scope>
</reference>
<dbReference type="Gene3D" id="1.20.120.220">
    <property type="entry name" value="ATP synthase, F0 complex, subunit A"/>
    <property type="match status" value="1"/>
</dbReference>
<dbReference type="GO" id="GO:0005743">
    <property type="term" value="C:mitochondrial inner membrane"/>
    <property type="evidence" value="ECO:0007669"/>
    <property type="project" value="UniProtKB-SubCell"/>
</dbReference>
<dbReference type="PANTHER" id="PTHR11410:SF0">
    <property type="entry name" value="ATP SYNTHASE SUBUNIT A"/>
    <property type="match status" value="1"/>
</dbReference>
<feature type="transmembrane region" description="Helical" evidence="12">
    <location>
        <begin position="125"/>
        <end position="144"/>
    </location>
</feature>
<evidence type="ECO:0000256" key="9">
    <source>
        <dbReference type="ARBA" id="ARBA00023136"/>
    </source>
</evidence>
<keyword evidence="4" id="KW-0138">CF(0)</keyword>
<name>A0A1S5PNL6_9EUPU</name>
<evidence type="ECO:0000256" key="2">
    <source>
        <dbReference type="ARBA" id="ARBA00006810"/>
    </source>
</evidence>
<evidence type="ECO:0000256" key="4">
    <source>
        <dbReference type="ARBA" id="ARBA00022547"/>
    </source>
</evidence>
<keyword evidence="6" id="KW-0375">Hydrogen ion transport</keyword>
<keyword evidence="8" id="KW-0406">Ion transport</keyword>
<gene>
    <name evidence="13" type="primary">ATP6</name>
</gene>
<comment type="subcellular location">
    <subcellularLocation>
        <location evidence="1">Membrane</location>
        <topology evidence="1">Multi-pass membrane protein</topology>
    </subcellularLocation>
    <subcellularLocation>
        <location evidence="11">Mitochondrion inner membrane</location>
        <topology evidence="11">Multi-pass membrane protein</topology>
    </subcellularLocation>
</comment>
<proteinExistence type="inferred from homology"/>
<evidence type="ECO:0000256" key="3">
    <source>
        <dbReference type="ARBA" id="ARBA00022448"/>
    </source>
</evidence>
<dbReference type="InterPro" id="IPR035908">
    <property type="entry name" value="F0_ATP_A_sf"/>
</dbReference>
<dbReference type="PROSITE" id="PS00449">
    <property type="entry name" value="ATPASE_A"/>
    <property type="match status" value="1"/>
</dbReference>
<keyword evidence="10" id="KW-0066">ATP synthesis</keyword>
<evidence type="ECO:0000256" key="6">
    <source>
        <dbReference type="ARBA" id="ARBA00022781"/>
    </source>
</evidence>
<feature type="transmembrane region" description="Helical" evidence="12">
    <location>
        <begin position="180"/>
        <end position="213"/>
    </location>
</feature>
<organism evidence="13">
    <name type="scientific">Camaena poyuensis</name>
    <dbReference type="NCBI Taxonomy" id="1708535"/>
    <lineage>
        <taxon>Eukaryota</taxon>
        <taxon>Metazoa</taxon>
        <taxon>Spiralia</taxon>
        <taxon>Lophotrochozoa</taxon>
        <taxon>Mollusca</taxon>
        <taxon>Gastropoda</taxon>
        <taxon>Heterobranchia</taxon>
        <taxon>Euthyneura</taxon>
        <taxon>Panpulmonata</taxon>
        <taxon>Eupulmonata</taxon>
        <taxon>Stylommatophora</taxon>
        <taxon>Helicina</taxon>
        <taxon>Camaenoidea</taxon>
        <taxon>Camaenidae</taxon>
        <taxon>Camaena</taxon>
    </lineage>
</organism>
<evidence type="ECO:0000256" key="1">
    <source>
        <dbReference type="ARBA" id="ARBA00004141"/>
    </source>
</evidence>
<accession>A0A1S5PNL6</accession>
<feature type="transmembrane region" description="Helical" evidence="12">
    <location>
        <begin position="60"/>
        <end position="85"/>
    </location>
</feature>
<dbReference type="PRINTS" id="PR00123">
    <property type="entry name" value="ATPASEA"/>
</dbReference>
<evidence type="ECO:0000256" key="10">
    <source>
        <dbReference type="ARBA" id="ARBA00023310"/>
    </source>
</evidence>
<dbReference type="InterPro" id="IPR045083">
    <property type="entry name" value="ATP_synth_F0_asu_bact/mt"/>
</dbReference>
<evidence type="ECO:0000256" key="12">
    <source>
        <dbReference type="SAM" id="Phobius"/>
    </source>
</evidence>
<dbReference type="GO" id="GO:0046933">
    <property type="term" value="F:proton-transporting ATP synthase activity, rotational mechanism"/>
    <property type="evidence" value="ECO:0007669"/>
    <property type="project" value="TreeGrafter"/>
</dbReference>
<evidence type="ECO:0000256" key="5">
    <source>
        <dbReference type="ARBA" id="ARBA00022692"/>
    </source>
</evidence>
<dbReference type="NCBIfam" id="TIGR01131">
    <property type="entry name" value="ATP_synt_6_or_A"/>
    <property type="match status" value="1"/>
</dbReference>
<dbReference type="CDD" id="cd00310">
    <property type="entry name" value="ATP-synt_Fo_a_6"/>
    <property type="match status" value="1"/>
</dbReference>
<evidence type="ECO:0000256" key="7">
    <source>
        <dbReference type="ARBA" id="ARBA00022989"/>
    </source>
</evidence>
<sequence>MADLFSSLDGASTIYMWVLPLMFVSFLLTQPQLWSRQMNPTNKNIIFYTWFSKANNRFNLYPLLLMVLFMFLLTNNLMGLTPISYSLTSNLMSMLSLAVLSWLFLLSSGYVYSPIKSLAHLAPQGAPMVLMPFLVIIELISLLIRPLTLTVRLIANISAGHIVLALIANTMTSLFHHPFLFLMFLCSVGYTLFEVFVSIIQAYIFTLLISLYATEHP</sequence>
<dbReference type="SUPFAM" id="SSF81336">
    <property type="entry name" value="F1F0 ATP synthase subunit A"/>
    <property type="match status" value="1"/>
</dbReference>
<feature type="transmembrane region" description="Helical" evidence="12">
    <location>
        <begin position="12"/>
        <end position="29"/>
    </location>
</feature>
<dbReference type="AlphaFoldDB" id="A0A1S5PNL6"/>
<comment type="similarity">
    <text evidence="2">Belongs to the ATPase A chain family.</text>
</comment>
<evidence type="ECO:0000256" key="11">
    <source>
        <dbReference type="RuleBase" id="RU004450"/>
    </source>
</evidence>
<dbReference type="PANTHER" id="PTHR11410">
    <property type="entry name" value="ATP SYNTHASE SUBUNIT A"/>
    <property type="match status" value="1"/>
</dbReference>
<keyword evidence="9 12" id="KW-0472">Membrane</keyword>
<dbReference type="InterPro" id="IPR023011">
    <property type="entry name" value="ATP_synth_F0_asu_AS"/>
</dbReference>
<keyword evidence="5 12" id="KW-0812">Transmembrane</keyword>
<keyword evidence="7 12" id="KW-1133">Transmembrane helix</keyword>
<dbReference type="Pfam" id="PF00119">
    <property type="entry name" value="ATP-synt_A"/>
    <property type="match status" value="1"/>
</dbReference>
<feature type="transmembrane region" description="Helical" evidence="12">
    <location>
        <begin position="91"/>
        <end position="113"/>
    </location>
</feature>
<geneLocation type="mitochondrion" evidence="13"/>
<dbReference type="EMBL" id="KT001074">
    <property type="protein sequence ID" value="ALB78235.1"/>
    <property type="molecule type" value="Genomic_DNA"/>
</dbReference>
<evidence type="ECO:0000256" key="8">
    <source>
        <dbReference type="ARBA" id="ARBA00023065"/>
    </source>
</evidence>
<keyword evidence="3" id="KW-0813">Transport</keyword>